<feature type="compositionally biased region" description="Low complexity" evidence="3">
    <location>
        <begin position="2703"/>
        <end position="2715"/>
    </location>
</feature>
<keyword evidence="2" id="KW-0645">Protease</keyword>
<feature type="region of interest" description="Disordered" evidence="3">
    <location>
        <begin position="1338"/>
        <end position="1359"/>
    </location>
</feature>
<dbReference type="Pfam" id="PF00990">
    <property type="entry name" value="GGDEF"/>
    <property type="match status" value="1"/>
</dbReference>
<dbReference type="GO" id="GO:0008237">
    <property type="term" value="F:metallopeptidase activity"/>
    <property type="evidence" value="ECO:0007669"/>
    <property type="project" value="UniProtKB-KW"/>
</dbReference>
<dbReference type="InterPro" id="IPR025657">
    <property type="entry name" value="RadC_JAB"/>
</dbReference>
<feature type="compositionally biased region" description="Low complexity" evidence="3">
    <location>
        <begin position="1530"/>
        <end position="1543"/>
    </location>
</feature>
<keyword evidence="2" id="KW-0482">Metalloprotease</keyword>
<feature type="domain" description="GGDEF" evidence="5">
    <location>
        <begin position="989"/>
        <end position="1129"/>
    </location>
</feature>
<comment type="caution">
    <text evidence="6">The sequence shown here is derived from an EMBL/GenBank/DDBJ whole genome shotgun (WGS) entry which is preliminary data.</text>
</comment>
<dbReference type="OrthoDB" id="343736at2"/>
<evidence type="ECO:0000259" key="5">
    <source>
        <dbReference type="PROSITE" id="PS50887"/>
    </source>
</evidence>
<dbReference type="SMART" id="SM00267">
    <property type="entry name" value="GGDEF"/>
    <property type="match status" value="1"/>
</dbReference>
<feature type="region of interest" description="Disordered" evidence="3">
    <location>
        <begin position="2661"/>
        <end position="2682"/>
    </location>
</feature>
<dbReference type="EC" id="2.7.7.65" evidence="1"/>
<feature type="region of interest" description="Disordered" evidence="3">
    <location>
        <begin position="913"/>
        <end position="947"/>
    </location>
</feature>
<dbReference type="Pfam" id="PF23802">
    <property type="entry name" value="DUF7178"/>
    <property type="match status" value="2"/>
</dbReference>
<accession>A0A4V3UU81</accession>
<feature type="compositionally biased region" description="Low complexity" evidence="3">
    <location>
        <begin position="773"/>
        <end position="801"/>
    </location>
</feature>
<dbReference type="Gene3D" id="3.40.140.10">
    <property type="entry name" value="Cytidine Deaminase, domain 2"/>
    <property type="match status" value="1"/>
</dbReference>
<protein>
    <recommendedName>
        <fullName evidence="1">diguanylate cyclase</fullName>
        <ecNumber evidence="1">2.7.7.65</ecNumber>
    </recommendedName>
</protein>
<evidence type="ECO:0000313" key="7">
    <source>
        <dbReference type="Proteomes" id="UP000294599"/>
    </source>
</evidence>
<feature type="compositionally biased region" description="Basic and acidic residues" evidence="3">
    <location>
        <begin position="928"/>
        <end position="947"/>
    </location>
</feature>
<dbReference type="PROSITE" id="PS50249">
    <property type="entry name" value="MPN"/>
    <property type="match status" value="1"/>
</dbReference>
<dbReference type="Proteomes" id="UP000294599">
    <property type="component" value="Unassembled WGS sequence"/>
</dbReference>
<feature type="region of interest" description="Disordered" evidence="3">
    <location>
        <begin position="387"/>
        <end position="410"/>
    </location>
</feature>
<feature type="compositionally biased region" description="Basic and acidic residues" evidence="3">
    <location>
        <begin position="1511"/>
        <end position="1523"/>
    </location>
</feature>
<dbReference type="PANTHER" id="PTHR45138:SF24">
    <property type="entry name" value="DIGUANYLATE CYCLASE DGCC-RELATED"/>
    <property type="match status" value="1"/>
</dbReference>
<evidence type="ECO:0000313" key="6">
    <source>
        <dbReference type="EMBL" id="TCS92207.1"/>
    </source>
</evidence>
<feature type="compositionally biased region" description="Low complexity" evidence="3">
    <location>
        <begin position="913"/>
        <end position="922"/>
    </location>
</feature>
<dbReference type="PANTHER" id="PTHR45138">
    <property type="entry name" value="REGULATORY COMPONENTS OF SENSORY TRANSDUCTION SYSTEM"/>
    <property type="match status" value="1"/>
</dbReference>
<feature type="region of interest" description="Disordered" evidence="3">
    <location>
        <begin position="2703"/>
        <end position="2738"/>
    </location>
</feature>
<feature type="region of interest" description="Disordered" evidence="3">
    <location>
        <begin position="1"/>
        <end position="54"/>
    </location>
</feature>
<sequence length="2869" mass="304448">MATNLPEGFRIRRPDQPPSTPGTAPAATGSAGLPAGFSIRRPPSVTAAAPARDRTWGEVATDTVSGIAQGALNLGGAVAQAANTVTGGALDRYVVRPAQNALDRALGGTGDNAVGLAGGIGVGTQMLQEGLSEPLKRDQQAVQDADGFLGAASAVIQRPRMLGQFLAEQVPMIGTLGLGTAGTAAKVGQQALARGATKEAATEAAKTAAERGLVGANAALSGGFASQEAQQTAMAQSDEAWDQNPEFVALAAEVGREQAKQQLATRAGMTAGAIAAPLGALGAKITAPFERQVFTGALKAGGARGIAAAAGKEALEEMVQEGGEQFGSNVGVRTAVDPQQDLFGGVPEAMGIGGTVGGLLGGGMYAGGRAAQHRRQSRAAAAIEQKAREAAAAMSQGGPPPGPMESAAQAAAAAAAADPVTAAKAALAERMQRQRDAGLLTPTTRMRILGAVASEYGVQPEQIQERYPDAAPGSIAAAANAVPDRPLPAAAEQGAKSGNYPESPDGSFSDAAAAAVPNLVDDSGNIRRDEYQQLASKIGRDAARFVATAQAEGRPVTLDEARAYQEQEHARRAKAVDEALSEEGKARSDAKEREKAAAQAAEDKRWFDEWTGGSLADGRYETETGLTYEVRTSTDKAGRVRQIIYDGASKPIGLIENGQPDAGARQWAHGFTDGYLRRQSETAGQPASPAASLSSTETESDLSGAALTTPPAAALPEGAQADQGTLAQGNAYTPPPAPRATTPTESAPPQGGERAAVPEPLPEVTNGPETSTGPAADRPAMAGGPAGGAVAAAADPVAGEPAVAAESGVAPVPATGTGPAVPPVAGPVGPVAASVAAPRIEPLGENGLLVHGDVAQTRERLAAAGFTRRGRVHSSGALQFDRKHQAAIEKALAPQEQPAAEQAPAGVGAPVVDQAAQQSASSPGAARKPSDRRTNAEDRARIDALPADERDAEIARLRAEVDELRRAQNTNPVTGLPNKAAFDADESLGWPAVAAIDMDGLKRLNDHVGHEAADVVLRRLGELLQGHSNDGVRFYHRSGDEFAARFRDESQAQAAMAAIQQALDGAVIRLTGADGVQYEYNGIGISFGTGASYEQADGAANRNKADRLAAGHREEARADGPPRRLRAVPVPEGREGDGDRAAAGRSGLPDERLTAADPAAAEHPLASLFDTLISGAGVNITTEPFVDDDGHEYIKKTTSATGKLTAAQRDQWKKAVGFATHATIENSEHSHASIQLTGKYVGEGGKYTASKIVFIKKAESGKSEGETKPSEQELPAAPRIEPLGKKAVLVHGDVETIRAKLAAGGFPGRGRIHSTGALQFDRKHQAEIERALASPPAGIPYKDLGIPEPKPRNKVRSKDDFDPVHHDLLDWIALHGGLDREAFASEGIDSATWRTRAAQQENMRFFGKPVFRKAGGMSPHDLRERMEEAGWFEGGRYDDDAVQMVMSAVNQGEVFKLRPGVEADQLIEGWERDTIDEQRAAEVAADLGYNDARAMYDAIAYAESVMAQREEADEQRREADRLAARGAWPEGEAAARGVEEGSATAVQEGGEDRAAVPGREQGFALQSGRQPQAVETRPAATQQGLFAPPTSREAIDAERQRRLDELNGRTGTGRTDMMAGDGELFSGPRPEQVDIEAVAPAVPLRNNGATYGETRPLHRGERDNDVSDTDASPGRRASAPVQLDIFVRVRGEHPVASPNLPQLRRSAKLVNTGEFRTGFDRVTSWEEAAHILAPLRKSPQEQVLALVMDRDNRPLAVIRHSIGEVASSSVEPWSLIGAISSVPGARSVYFAHNHPAGNPSQSDADKRITAKLAEIMEGSGIAPLGMIVVAPGSRLATFFDPKSDGSRDILGRVRTAPRKSSVPMQERRLHRIVNPTQTIAGPDDVSNALPDPTLRESGVLLLDTRHNVLGTIPVPTAEMARLRTGSPDRGTARILSEIARANASSAIIYGTDIDAAKNLGEMLGRADVRVLDIAISDGRRWGLEAQLGGALRTGQPFFSLSDEQGSARQAPQIAPLFRMSGSVDPTGTEQQLQRQFDQVEQAINDATDQWGPNQPSVHVIRSPEDLPEWIKRKDSRYKRANGVRVGRQVWIITDRLPRGKAVQVALKKLAHEAVGHYGIDNIIDQYLDVAPGSRAGDAGWQRLTADIVAWRKNPNLHPAVRKIMDQVQRNYRQGDGTPPTDLEFAREVVAHMAEEGLRNGIMGRIVAAVRRFLRQYLPNLRVTDSEIRAMLADAETWLRQQAAPVAGPRPAAAMAFSVGASRLRDDPMEVSSRAPWGKTSTEDPIGDLLVVGLDSSRASEKAFEKNIALVREYPNYRPAKSASTTDRQAERFIEATKDNLLWLYDQVPAEIRARSHLWYDGANKIAKTWALKYDLQPAQIAGVMAVLSPQKDWFMNVDLARRVIDTMDAHGDTRWSPEMTATAQRIFGKPQYADDVKAITGKTLDEVDSVALKAIWIRTYDEAYNDRTYALLSPEGDAMGKVMTQKGEPAKVAWGDLGAIRKAVAIIQDGSLNNISARLGGEHKVRNFYNNILVPNGANGHVTIDTHAVAAALLRPLSGSSIEVLHNFGGGGAASSAIHGSSGTYGLYAEAYRRAAAERGVLPREMQSITREAVRGLFTPGFKSQQKNVDTTDGIWENYRKGRLSLENARQQILEAAGGIDEPSWFRPGAGSPTQEGQGDAGVVPGVQLPGRRAVSISGRAGGAAAEAAAEPVRSATRDGGGQRWPAEAPLPDAPAVEGATGPDLRLVAVAERYARQVGIDLRRQAEYVAVDEGRARRIAEAYEAMEHAPQDPQVREAYAELVRQTRAQYDALVDAGYEFYFADRDADPYGGNPWNAMRDLRANQRMAVFPTAAGFGSNEEFDPANNRV</sequence>
<dbReference type="InterPro" id="IPR029787">
    <property type="entry name" value="Nucleotide_cyclase"/>
</dbReference>
<dbReference type="SUPFAM" id="SSF55073">
    <property type="entry name" value="Nucleotide cyclase"/>
    <property type="match status" value="1"/>
</dbReference>
<dbReference type="GO" id="GO:0043709">
    <property type="term" value="P:cell adhesion involved in single-species biofilm formation"/>
    <property type="evidence" value="ECO:0007669"/>
    <property type="project" value="TreeGrafter"/>
</dbReference>
<dbReference type="InterPro" id="IPR037518">
    <property type="entry name" value="MPN"/>
</dbReference>
<feature type="region of interest" description="Disordered" evidence="3">
    <location>
        <begin position="1645"/>
        <end position="1678"/>
    </location>
</feature>
<feature type="region of interest" description="Disordered" evidence="3">
    <location>
        <begin position="679"/>
        <end position="801"/>
    </location>
</feature>
<feature type="compositionally biased region" description="Low complexity" evidence="3">
    <location>
        <begin position="686"/>
        <end position="716"/>
    </location>
</feature>
<dbReference type="GO" id="GO:0052621">
    <property type="term" value="F:diguanylate cyclase activity"/>
    <property type="evidence" value="ECO:0007669"/>
    <property type="project" value="UniProtKB-EC"/>
</dbReference>
<name>A0A4V3UU81_9GAMM</name>
<proteinExistence type="predicted"/>
<evidence type="ECO:0000259" key="4">
    <source>
        <dbReference type="PROSITE" id="PS50249"/>
    </source>
</evidence>
<dbReference type="RefSeq" id="WP_123521056.1">
    <property type="nucleotide sequence ID" value="NZ_JBHLWF010000071.1"/>
</dbReference>
<dbReference type="InterPro" id="IPR055602">
    <property type="entry name" value="DUF7178"/>
</dbReference>
<feature type="compositionally biased region" description="Low complexity" evidence="3">
    <location>
        <begin position="739"/>
        <end position="749"/>
    </location>
</feature>
<evidence type="ECO:0000256" key="3">
    <source>
        <dbReference type="SAM" id="MobiDB-lite"/>
    </source>
</evidence>
<dbReference type="GO" id="GO:0005886">
    <property type="term" value="C:plasma membrane"/>
    <property type="evidence" value="ECO:0007669"/>
    <property type="project" value="TreeGrafter"/>
</dbReference>
<feature type="compositionally biased region" description="Basic and acidic residues" evidence="3">
    <location>
        <begin position="1132"/>
        <end position="1150"/>
    </location>
</feature>
<dbReference type="GO" id="GO:1902201">
    <property type="term" value="P:negative regulation of bacterial-type flagellum-dependent cell motility"/>
    <property type="evidence" value="ECO:0007669"/>
    <property type="project" value="TreeGrafter"/>
</dbReference>
<feature type="domain" description="MPN" evidence="4">
    <location>
        <begin position="1721"/>
        <end position="1850"/>
    </location>
</feature>
<feature type="compositionally biased region" description="Low complexity" evidence="3">
    <location>
        <begin position="21"/>
        <end position="36"/>
    </location>
</feature>
<gene>
    <name evidence="6" type="ORF">EDC25_1371</name>
</gene>
<dbReference type="EMBL" id="SMAF01000037">
    <property type="protein sequence ID" value="TCS92207.1"/>
    <property type="molecule type" value="Genomic_DNA"/>
</dbReference>
<dbReference type="Gene3D" id="3.30.70.270">
    <property type="match status" value="1"/>
</dbReference>
<evidence type="ECO:0000256" key="1">
    <source>
        <dbReference type="ARBA" id="ARBA00012528"/>
    </source>
</evidence>
<feature type="region of interest" description="Disordered" evidence="3">
    <location>
        <begin position="577"/>
        <end position="600"/>
    </location>
</feature>
<reference evidence="6 7" key="1">
    <citation type="submission" date="2019-03" db="EMBL/GenBank/DDBJ databases">
        <title>Genomic Encyclopedia of Type Strains, Phase IV (KMG-IV): sequencing the most valuable type-strain genomes for metagenomic binning, comparative biology and taxonomic classification.</title>
        <authorList>
            <person name="Goeker M."/>
        </authorList>
    </citation>
    <scope>NUCLEOTIDE SEQUENCE [LARGE SCALE GENOMIC DNA]</scope>
    <source>
        <strain evidence="6 7">DSM 21944</strain>
    </source>
</reference>
<feature type="region of interest" description="Disordered" evidence="3">
    <location>
        <begin position="1564"/>
        <end position="1584"/>
    </location>
</feature>
<feature type="region of interest" description="Disordered" evidence="3">
    <location>
        <begin position="483"/>
        <end position="507"/>
    </location>
</feature>
<dbReference type="InterPro" id="IPR043128">
    <property type="entry name" value="Rev_trsase/Diguanyl_cyclase"/>
</dbReference>
<feature type="compositionally biased region" description="Basic and acidic residues" evidence="3">
    <location>
        <begin position="1106"/>
        <end position="1122"/>
    </location>
</feature>
<feature type="region of interest" description="Disordered" evidence="3">
    <location>
        <begin position="1511"/>
        <end position="1552"/>
    </location>
</feature>
<dbReference type="InterPro" id="IPR050469">
    <property type="entry name" value="Diguanylate_Cyclase"/>
</dbReference>
<dbReference type="PROSITE" id="PS50887">
    <property type="entry name" value="GGDEF"/>
    <property type="match status" value="1"/>
</dbReference>
<dbReference type="Pfam" id="PF04002">
    <property type="entry name" value="RadC"/>
    <property type="match status" value="1"/>
</dbReference>
<keyword evidence="2" id="KW-0378">Hydrolase</keyword>
<keyword evidence="7" id="KW-1185">Reference proteome</keyword>
<feature type="region of interest" description="Disordered" evidence="3">
    <location>
        <begin position="1106"/>
        <end position="1150"/>
    </location>
</feature>
<dbReference type="InterPro" id="IPR000160">
    <property type="entry name" value="GGDEF_dom"/>
</dbReference>
<evidence type="ECO:0000256" key="2">
    <source>
        <dbReference type="ARBA" id="ARBA00023049"/>
    </source>
</evidence>
<organism evidence="6 7">
    <name type="scientific">Pseudofulvimonas gallinarii</name>
    <dbReference type="NCBI Taxonomy" id="634155"/>
    <lineage>
        <taxon>Bacteria</taxon>
        <taxon>Pseudomonadati</taxon>
        <taxon>Pseudomonadota</taxon>
        <taxon>Gammaproteobacteria</taxon>
        <taxon>Lysobacterales</taxon>
        <taxon>Rhodanobacteraceae</taxon>
        <taxon>Pseudofulvimonas</taxon>
    </lineage>
</organism>
<feature type="compositionally biased region" description="Basic and acidic residues" evidence="3">
    <location>
        <begin position="1655"/>
        <end position="1665"/>
    </location>
</feature>